<protein>
    <submittedName>
        <fullName evidence="4">Tetratricopeptide repeat protein</fullName>
    </submittedName>
</protein>
<dbReference type="EMBL" id="JALKHS010000006">
    <property type="protein sequence ID" value="MCK0531156.1"/>
    <property type="molecule type" value="Genomic_DNA"/>
</dbReference>
<dbReference type="SUPFAM" id="SSF48452">
    <property type="entry name" value="TPR-like"/>
    <property type="match status" value="1"/>
</dbReference>
<feature type="region of interest" description="Disordered" evidence="2">
    <location>
        <begin position="230"/>
        <end position="250"/>
    </location>
</feature>
<evidence type="ECO:0000313" key="4">
    <source>
        <dbReference type="EMBL" id="MCK0531156.1"/>
    </source>
</evidence>
<dbReference type="RefSeq" id="WP_247230863.1">
    <property type="nucleotide sequence ID" value="NZ_JALKHS010000006.1"/>
</dbReference>
<feature type="repeat" description="TPR" evidence="1">
    <location>
        <begin position="39"/>
        <end position="72"/>
    </location>
</feature>
<evidence type="ECO:0000313" key="5">
    <source>
        <dbReference type="Proteomes" id="UP001203512"/>
    </source>
</evidence>
<keyword evidence="3" id="KW-0732">Signal</keyword>
<keyword evidence="1" id="KW-0802">TPR repeat</keyword>
<organism evidence="4 5">
    <name type="scientific">Sphingobium agri</name>
    <dbReference type="NCBI Taxonomy" id="2933566"/>
    <lineage>
        <taxon>Bacteria</taxon>
        <taxon>Pseudomonadati</taxon>
        <taxon>Pseudomonadota</taxon>
        <taxon>Alphaproteobacteria</taxon>
        <taxon>Sphingomonadales</taxon>
        <taxon>Sphingomonadaceae</taxon>
        <taxon>Sphingobium</taxon>
    </lineage>
</organism>
<feature type="chain" id="PRO_5046625747" evidence="3">
    <location>
        <begin position="20"/>
        <end position="267"/>
    </location>
</feature>
<proteinExistence type="predicted"/>
<name>A0ABT0DVL4_9SPHN</name>
<feature type="repeat" description="TPR" evidence="1">
    <location>
        <begin position="73"/>
        <end position="106"/>
    </location>
</feature>
<sequence>MMRRIVAIALIFASGACSSGNGDVAIRPVNADAAAVATATEALARGQLLFSRGEHALALDAFRRAVRQEPGNATALNGVAISYAAMGRHDLARQYFELALARAPLDERVHRNFARSLMAQGLRDDADALLAEIGQGAGLAGARRVTLAQLAATGAGKPAAAVQTGGLELERVSMSEVRLRTTAASNGQPVLPGRRTAQLNTAIVTVANAAAVSPAVSLSRELKAPIVKSAAPADAPSCSGGSCPAMAGGDEPDRLFEKLWKWSGGQG</sequence>
<keyword evidence="5" id="KW-1185">Reference proteome</keyword>
<reference evidence="4 5" key="1">
    <citation type="submission" date="2022-04" db="EMBL/GenBank/DDBJ databases">
        <authorList>
            <person name="Huq M.A."/>
        </authorList>
    </citation>
    <scope>NUCLEOTIDE SEQUENCE [LARGE SCALE GENOMIC DNA]</scope>
    <source>
        <strain evidence="4 5">MAH-33</strain>
    </source>
</reference>
<evidence type="ECO:0000256" key="1">
    <source>
        <dbReference type="PROSITE-ProRule" id="PRU00339"/>
    </source>
</evidence>
<dbReference type="SMART" id="SM00028">
    <property type="entry name" value="TPR"/>
    <property type="match status" value="2"/>
</dbReference>
<evidence type="ECO:0000256" key="3">
    <source>
        <dbReference type="SAM" id="SignalP"/>
    </source>
</evidence>
<dbReference type="Proteomes" id="UP001203512">
    <property type="component" value="Unassembled WGS sequence"/>
</dbReference>
<comment type="caution">
    <text evidence="4">The sequence shown here is derived from an EMBL/GenBank/DDBJ whole genome shotgun (WGS) entry which is preliminary data.</text>
</comment>
<dbReference type="PROSITE" id="PS51257">
    <property type="entry name" value="PROKAR_LIPOPROTEIN"/>
    <property type="match status" value="1"/>
</dbReference>
<dbReference type="InterPro" id="IPR011990">
    <property type="entry name" value="TPR-like_helical_dom_sf"/>
</dbReference>
<evidence type="ECO:0000256" key="2">
    <source>
        <dbReference type="SAM" id="MobiDB-lite"/>
    </source>
</evidence>
<dbReference type="Pfam" id="PF13432">
    <property type="entry name" value="TPR_16"/>
    <property type="match status" value="1"/>
</dbReference>
<gene>
    <name evidence="4" type="ORF">MU848_06120</name>
</gene>
<feature type="signal peptide" evidence="3">
    <location>
        <begin position="1"/>
        <end position="19"/>
    </location>
</feature>
<dbReference type="Gene3D" id="1.25.40.10">
    <property type="entry name" value="Tetratricopeptide repeat domain"/>
    <property type="match status" value="1"/>
</dbReference>
<dbReference type="InterPro" id="IPR019734">
    <property type="entry name" value="TPR_rpt"/>
</dbReference>
<accession>A0ABT0DVL4</accession>
<dbReference type="PROSITE" id="PS50005">
    <property type="entry name" value="TPR"/>
    <property type="match status" value="2"/>
</dbReference>